<dbReference type="VEuPathDB" id="FungiDB:PTTG_27403"/>
<reference evidence="2" key="1">
    <citation type="submission" date="2009-11" db="EMBL/GenBank/DDBJ databases">
        <authorList>
            <consortium name="The Broad Institute Genome Sequencing Platform"/>
            <person name="Ward D."/>
            <person name="Feldgarden M."/>
            <person name="Earl A."/>
            <person name="Young S.K."/>
            <person name="Zeng Q."/>
            <person name="Koehrsen M."/>
            <person name="Alvarado L."/>
            <person name="Berlin A."/>
            <person name="Bochicchio J."/>
            <person name="Borenstein D."/>
            <person name="Chapman S.B."/>
            <person name="Chen Z."/>
            <person name="Engels R."/>
            <person name="Freedman E."/>
            <person name="Gellesch M."/>
            <person name="Goldberg J."/>
            <person name="Griggs A."/>
            <person name="Gujja S."/>
            <person name="Heilman E."/>
            <person name="Heiman D."/>
            <person name="Hepburn T."/>
            <person name="Howarth C."/>
            <person name="Jen D."/>
            <person name="Larson L."/>
            <person name="Lewis B."/>
            <person name="Mehta T."/>
            <person name="Park D."/>
            <person name="Pearson M."/>
            <person name="Roberts A."/>
            <person name="Saif S."/>
            <person name="Shea T."/>
            <person name="Shenoy N."/>
            <person name="Sisk P."/>
            <person name="Stolte C."/>
            <person name="Sykes S."/>
            <person name="Thomson T."/>
            <person name="Walk T."/>
            <person name="White J."/>
            <person name="Yandava C."/>
            <person name="Izard J."/>
            <person name="Baranova O.V."/>
            <person name="Blanton J.M."/>
            <person name="Tanner A.C."/>
            <person name="Dewhirst F.E."/>
            <person name="Haas B."/>
            <person name="Nusbaum C."/>
            <person name="Birren B."/>
        </authorList>
    </citation>
    <scope>NUCLEOTIDE SEQUENCE [LARGE SCALE GENOMIC DNA]</scope>
    <source>
        <strain evidence="2">1-1 BBBD Race 1</strain>
    </source>
</reference>
<dbReference type="OrthoDB" id="2511267at2759"/>
<feature type="compositionally biased region" description="Polar residues" evidence="1">
    <location>
        <begin position="119"/>
        <end position="129"/>
    </location>
</feature>
<proteinExistence type="predicted"/>
<feature type="region of interest" description="Disordered" evidence="1">
    <location>
        <begin position="119"/>
        <end position="143"/>
    </location>
</feature>
<evidence type="ECO:0000256" key="1">
    <source>
        <dbReference type="SAM" id="MobiDB-lite"/>
    </source>
</evidence>
<reference evidence="3" key="4">
    <citation type="submission" date="2025-05" db="UniProtKB">
        <authorList>
            <consortium name="EnsemblFungi"/>
        </authorList>
    </citation>
    <scope>IDENTIFICATION</scope>
    <source>
        <strain evidence="3">isolate 1-1 / race 1 (BBBD)</strain>
    </source>
</reference>
<feature type="region of interest" description="Disordered" evidence="1">
    <location>
        <begin position="19"/>
        <end position="65"/>
    </location>
</feature>
<protein>
    <submittedName>
        <fullName evidence="2 3">Uncharacterized protein</fullName>
    </submittedName>
</protein>
<feature type="compositionally biased region" description="Low complexity" evidence="1">
    <location>
        <begin position="46"/>
        <end position="62"/>
    </location>
</feature>
<evidence type="ECO:0000313" key="2">
    <source>
        <dbReference type="EMBL" id="OAV93126.1"/>
    </source>
</evidence>
<name>A0A180GK08_PUCT1</name>
<organism evidence="2">
    <name type="scientific">Puccinia triticina (isolate 1-1 / race 1 (BBBD))</name>
    <name type="common">Brown leaf rust fungus</name>
    <dbReference type="NCBI Taxonomy" id="630390"/>
    <lineage>
        <taxon>Eukaryota</taxon>
        <taxon>Fungi</taxon>
        <taxon>Dikarya</taxon>
        <taxon>Basidiomycota</taxon>
        <taxon>Pucciniomycotina</taxon>
        <taxon>Pucciniomycetes</taxon>
        <taxon>Pucciniales</taxon>
        <taxon>Pucciniaceae</taxon>
        <taxon>Puccinia</taxon>
    </lineage>
</organism>
<dbReference type="EnsemblFungi" id="PTTG_27403-t43_1">
    <property type="protein sequence ID" value="PTTG_27403-t43_1-p1"/>
    <property type="gene ID" value="PTTG_27403"/>
</dbReference>
<accession>A0A180GK08</accession>
<sequence length="506" mass="55521">MSQPHSGGHVVWEQLESNYDPLGTNQASPPSPHAGQNIQNNPARLAGVNPNVGPNHGNNPAVYHGIGHPIGDNHAGLPGESTNFSCNLGNNTLGYSLSGSRQVGDPVSLAPVAGQSTSEFINPNQSLENPVNPPRPSQIGPVRTPALSRIAPLPSPYPMLPLPGGNHQLWSPSPTRSDPRNSSQSSQSSTTESQFPSHEDLQVMQDALQAIEGTFSLSNELIQRAQPLFQMTPEAQNIAVLLLALHNGSTARQPSPIVPITISDPSPVVTFNDPMKNFVRETSREVLLEENIQSYGSRAATRLRVADTPVKRVRSTIDKQSGSEEFRAVHLPPNYNQGDALDKLVADTVKSEKASLAILLKTGLTGEGPLAKVPNLYSLIANVYLSFHPLFKKLNDQQIHLQISKGAKIRLCYMRFMANYNRIKQRNKQISFWDDMDKDLARLRKKSTAYSVAYSQLIFNLDKQTWDGEKAVHNIPPEKQQPLSEEEIEQQVAIINAQRSKQVNID</sequence>
<feature type="compositionally biased region" description="Low complexity" evidence="1">
    <location>
        <begin position="182"/>
        <end position="194"/>
    </location>
</feature>
<gene>
    <name evidence="2" type="ORF">PTTG_27403</name>
</gene>
<feature type="region of interest" description="Disordered" evidence="1">
    <location>
        <begin position="157"/>
        <end position="197"/>
    </location>
</feature>
<dbReference type="Proteomes" id="UP000005240">
    <property type="component" value="Unassembled WGS sequence"/>
</dbReference>
<feature type="compositionally biased region" description="Polar residues" evidence="1">
    <location>
        <begin position="23"/>
        <end position="42"/>
    </location>
</feature>
<dbReference type="EMBL" id="ADAS02000054">
    <property type="protein sequence ID" value="OAV93126.1"/>
    <property type="molecule type" value="Genomic_DNA"/>
</dbReference>
<evidence type="ECO:0000313" key="3">
    <source>
        <dbReference type="EnsemblFungi" id="PTTG_27403-t43_1-p1"/>
    </source>
</evidence>
<evidence type="ECO:0000313" key="4">
    <source>
        <dbReference type="Proteomes" id="UP000005240"/>
    </source>
</evidence>
<dbReference type="AlphaFoldDB" id="A0A180GK08"/>
<keyword evidence="4" id="KW-1185">Reference proteome</keyword>
<reference evidence="2" key="2">
    <citation type="submission" date="2016-05" db="EMBL/GenBank/DDBJ databases">
        <title>Comparative analysis highlights variable genome content of wheat rusts and divergence of the mating loci.</title>
        <authorList>
            <person name="Cuomo C.A."/>
            <person name="Bakkeren G."/>
            <person name="Szabo L."/>
            <person name="Khalil H."/>
            <person name="Joly D."/>
            <person name="Goldberg J."/>
            <person name="Young S."/>
            <person name="Zeng Q."/>
            <person name="Fellers J."/>
        </authorList>
    </citation>
    <scope>NUCLEOTIDE SEQUENCE [LARGE SCALE GENOMIC DNA]</scope>
    <source>
        <strain evidence="2">1-1 BBBD Race 1</strain>
    </source>
</reference>
<reference evidence="3 4" key="3">
    <citation type="journal article" date="2017" name="G3 (Bethesda)">
        <title>Comparative analysis highlights variable genome content of wheat rusts and divergence of the mating loci.</title>
        <authorList>
            <person name="Cuomo C.A."/>
            <person name="Bakkeren G."/>
            <person name="Khalil H.B."/>
            <person name="Panwar V."/>
            <person name="Joly D."/>
            <person name="Linning R."/>
            <person name="Sakthikumar S."/>
            <person name="Song X."/>
            <person name="Adiconis X."/>
            <person name="Fan L."/>
            <person name="Goldberg J.M."/>
            <person name="Levin J.Z."/>
            <person name="Young S."/>
            <person name="Zeng Q."/>
            <person name="Anikster Y."/>
            <person name="Bruce M."/>
            <person name="Wang M."/>
            <person name="Yin C."/>
            <person name="McCallum B."/>
            <person name="Szabo L.J."/>
            <person name="Hulbert S."/>
            <person name="Chen X."/>
            <person name="Fellers J.P."/>
        </authorList>
    </citation>
    <scope>NUCLEOTIDE SEQUENCE</scope>
    <source>
        <strain evidence="4">Isolate 1-1 / race 1 (BBBD)</strain>
        <strain evidence="3">isolate 1-1 / race 1 (BBBD)</strain>
    </source>
</reference>